<accession>A0ABV4JH49</accession>
<gene>
    <name evidence="1" type="ORF">QVM81_15080</name>
</gene>
<organism evidence="1 2">
    <name type="scientific">Enterobacter rongchengensis</name>
    <dbReference type="NCBI Taxonomy" id="3030999"/>
    <lineage>
        <taxon>Bacteria</taxon>
        <taxon>Pseudomonadati</taxon>
        <taxon>Pseudomonadota</taxon>
        <taxon>Gammaproteobacteria</taxon>
        <taxon>Enterobacterales</taxon>
        <taxon>Enterobacteriaceae</taxon>
        <taxon>Enterobacter</taxon>
    </lineage>
</organism>
<dbReference type="Proteomes" id="UP001567731">
    <property type="component" value="Unassembled WGS sequence"/>
</dbReference>
<sequence>MSKAIFEEASTPFRIWSILAVNEFKFKEKKIEFPMNHRVVFAYLASLGSRFGDISVSYLSVCKKTGIADVEEMAEIFGWLMAFELLAYVPASLFDGERVKFKYRVNYPDNTFPYNVIPVKLER</sequence>
<name>A0ABV4JH49_9ENTR</name>
<reference evidence="1 2" key="1">
    <citation type="submission" date="2023-06" db="EMBL/GenBank/DDBJ databases">
        <title>Genome characterization of Enterobacterales and Pseudomonas spp isolates with different phenotypes to cefepime-taniborbactam.</title>
        <authorList>
            <person name="Hernandez-Garcia M."/>
            <person name="Garcia-Castillo M."/>
            <person name="Ruiz-Garbajosa P."/>
            <person name="Canton R."/>
        </authorList>
    </citation>
    <scope>NUCLEOTIDE SEQUENCE [LARGE SCALE GENOMIC DNA]</scope>
    <source>
        <strain evidence="1 2">A003</strain>
    </source>
</reference>
<proteinExistence type="predicted"/>
<keyword evidence="2" id="KW-1185">Reference proteome</keyword>
<comment type="caution">
    <text evidence="1">The sequence shown here is derived from an EMBL/GenBank/DDBJ whole genome shotgun (WGS) entry which is preliminary data.</text>
</comment>
<evidence type="ECO:0000313" key="2">
    <source>
        <dbReference type="Proteomes" id="UP001567731"/>
    </source>
</evidence>
<dbReference type="RefSeq" id="WP_047723539.1">
    <property type="nucleotide sequence ID" value="NZ_JAUEHC010000023.1"/>
</dbReference>
<evidence type="ECO:0000313" key="1">
    <source>
        <dbReference type="EMBL" id="MEZ4052902.1"/>
    </source>
</evidence>
<dbReference type="EMBL" id="JAUEHC010000023">
    <property type="protein sequence ID" value="MEZ4052902.1"/>
    <property type="molecule type" value="Genomic_DNA"/>
</dbReference>
<protein>
    <submittedName>
        <fullName evidence="1">Uncharacterized protein</fullName>
    </submittedName>
</protein>